<evidence type="ECO:0000256" key="3">
    <source>
        <dbReference type="ARBA" id="ARBA00023274"/>
    </source>
</evidence>
<dbReference type="Proteomes" id="UP001491310">
    <property type="component" value="Unassembled WGS sequence"/>
</dbReference>
<comment type="caution">
    <text evidence="7">The sequence shown here is derived from an EMBL/GenBank/DDBJ whole genome shotgun (WGS) entry which is preliminary data.</text>
</comment>
<evidence type="ECO:0000313" key="8">
    <source>
        <dbReference type="Proteomes" id="UP001491310"/>
    </source>
</evidence>
<dbReference type="PANTHER" id="PTHR12934">
    <property type="entry name" value="50S RIBOSOMAL PROTEIN L15"/>
    <property type="match status" value="1"/>
</dbReference>
<evidence type="ECO:0000259" key="6">
    <source>
        <dbReference type="Pfam" id="PF00828"/>
    </source>
</evidence>
<feature type="region of interest" description="Disordered" evidence="5">
    <location>
        <begin position="71"/>
        <end position="124"/>
    </location>
</feature>
<dbReference type="InterPro" id="IPR030878">
    <property type="entry name" value="Ribosomal_uL15"/>
</dbReference>
<dbReference type="InterPro" id="IPR021131">
    <property type="entry name" value="Ribosomal_uL15/eL18"/>
</dbReference>
<evidence type="ECO:0000256" key="4">
    <source>
        <dbReference type="RuleBase" id="RU003888"/>
    </source>
</evidence>
<dbReference type="InterPro" id="IPR005749">
    <property type="entry name" value="Ribosomal_uL15_bac-type"/>
</dbReference>
<comment type="similarity">
    <text evidence="1 4">Belongs to the universal ribosomal protein uL15 family.</text>
</comment>
<evidence type="ECO:0000256" key="2">
    <source>
        <dbReference type="ARBA" id="ARBA00022980"/>
    </source>
</evidence>
<reference evidence="7 8" key="1">
    <citation type="journal article" date="2024" name="Nat. Commun.">
        <title>Phylogenomics reveals the evolutionary origins of lichenization in chlorophyte algae.</title>
        <authorList>
            <person name="Puginier C."/>
            <person name="Libourel C."/>
            <person name="Otte J."/>
            <person name="Skaloud P."/>
            <person name="Haon M."/>
            <person name="Grisel S."/>
            <person name="Petersen M."/>
            <person name="Berrin J.G."/>
            <person name="Delaux P.M."/>
            <person name="Dal Grande F."/>
            <person name="Keller J."/>
        </authorList>
    </citation>
    <scope>NUCLEOTIDE SEQUENCE [LARGE SCALE GENOMIC DNA]</scope>
    <source>
        <strain evidence="7 8">SAG 216-7</strain>
    </source>
</reference>
<dbReference type="NCBIfam" id="TIGR01071">
    <property type="entry name" value="rplO_bact"/>
    <property type="match status" value="1"/>
</dbReference>
<feature type="compositionally biased region" description="Gly residues" evidence="5">
    <location>
        <begin position="89"/>
        <end position="102"/>
    </location>
</feature>
<dbReference type="HAMAP" id="MF_01341">
    <property type="entry name" value="Ribosomal_uL15"/>
    <property type="match status" value="1"/>
</dbReference>
<dbReference type="InterPro" id="IPR036227">
    <property type="entry name" value="Ribosomal_uL15/eL18_sf"/>
</dbReference>
<evidence type="ECO:0000313" key="7">
    <source>
        <dbReference type="EMBL" id="KAK9905605.1"/>
    </source>
</evidence>
<dbReference type="InterPro" id="IPR001196">
    <property type="entry name" value="Ribosomal_uL15_CS"/>
</dbReference>
<name>A0ABR2YHP5_9CHLO</name>
<keyword evidence="8" id="KW-1185">Reference proteome</keyword>
<protein>
    <recommendedName>
        <fullName evidence="6">Large ribosomal subunit protein uL15/eL18 domain-containing protein</fullName>
    </recommendedName>
</protein>
<evidence type="ECO:0000256" key="1">
    <source>
        <dbReference type="ARBA" id="ARBA00007320"/>
    </source>
</evidence>
<gene>
    <name evidence="7" type="ORF">WJX75_002910</name>
</gene>
<dbReference type="Gene3D" id="3.100.10.10">
    <property type="match status" value="1"/>
</dbReference>
<organism evidence="7 8">
    <name type="scientific">Coccomyxa subellipsoidea</name>
    <dbReference type="NCBI Taxonomy" id="248742"/>
    <lineage>
        <taxon>Eukaryota</taxon>
        <taxon>Viridiplantae</taxon>
        <taxon>Chlorophyta</taxon>
        <taxon>core chlorophytes</taxon>
        <taxon>Trebouxiophyceae</taxon>
        <taxon>Trebouxiophyceae incertae sedis</taxon>
        <taxon>Coccomyxaceae</taxon>
        <taxon>Coccomyxa</taxon>
    </lineage>
</organism>
<feature type="domain" description="Large ribosomal subunit protein uL15/eL18" evidence="6">
    <location>
        <begin position="147"/>
        <end position="220"/>
    </location>
</feature>
<keyword evidence="2 4" id="KW-0689">Ribosomal protein</keyword>
<dbReference type="PANTHER" id="PTHR12934:SF11">
    <property type="entry name" value="LARGE RIBOSOMAL SUBUNIT PROTEIN UL15M"/>
    <property type="match status" value="1"/>
</dbReference>
<dbReference type="PROSITE" id="PS00475">
    <property type="entry name" value="RIBOSOMAL_L15"/>
    <property type="match status" value="1"/>
</dbReference>
<dbReference type="Pfam" id="PF00828">
    <property type="entry name" value="Ribosomal_L27A"/>
    <property type="match status" value="1"/>
</dbReference>
<sequence>MQASCGSSALVANRTMQASHASCSAFCKGGAVLVLQPRRRSGVGALVVRAASKDTYEEFFSAAPVERFRLNNLSPQPGARKADKRKGRGYGSGQGGSCGFGMRGQKSRSGSGTRPGFQGGQTPLYRQMPKLRGIAGGMSAGIPKFVTVNLRQLNEKFQEGEEVSLETLQEKKLLNLSGREATLPLKILGDGELKLSLKVHATQFSASARSKIEAAGGTIVDVAPKVKWTRALGKERKAAAEAAPKPTKSE</sequence>
<dbReference type="SUPFAM" id="SSF52080">
    <property type="entry name" value="Ribosomal proteins L15p and L18e"/>
    <property type="match status" value="1"/>
</dbReference>
<proteinExistence type="inferred from homology"/>
<dbReference type="EMBL" id="JALJOT010000011">
    <property type="protein sequence ID" value="KAK9905605.1"/>
    <property type="molecule type" value="Genomic_DNA"/>
</dbReference>
<accession>A0ABR2YHP5</accession>
<evidence type="ECO:0000256" key="5">
    <source>
        <dbReference type="SAM" id="MobiDB-lite"/>
    </source>
</evidence>
<keyword evidence="3 4" id="KW-0687">Ribonucleoprotein</keyword>